<evidence type="ECO:0000256" key="1">
    <source>
        <dbReference type="SAM" id="Phobius"/>
    </source>
</evidence>
<proteinExistence type="predicted"/>
<gene>
    <name evidence="2" type="ORF">A8F95_08360</name>
</gene>
<protein>
    <submittedName>
        <fullName evidence="2">Uncharacterized protein</fullName>
    </submittedName>
</protein>
<dbReference type="EMBL" id="MAYT01000023">
    <property type="protein sequence ID" value="OCA87255.1"/>
    <property type="molecule type" value="Genomic_DNA"/>
</dbReference>
<comment type="caution">
    <text evidence="2">The sequence shown here is derived from an EMBL/GenBank/DDBJ whole genome shotgun (WGS) entry which is preliminary data.</text>
</comment>
<keyword evidence="1" id="KW-0812">Transmembrane</keyword>
<feature type="transmembrane region" description="Helical" evidence="1">
    <location>
        <begin position="69"/>
        <end position="88"/>
    </location>
</feature>
<keyword evidence="1" id="KW-0472">Membrane</keyword>
<evidence type="ECO:0000313" key="3">
    <source>
        <dbReference type="Proteomes" id="UP000092578"/>
    </source>
</evidence>
<evidence type="ECO:0000313" key="2">
    <source>
        <dbReference type="EMBL" id="OCA87255.1"/>
    </source>
</evidence>
<keyword evidence="1" id="KW-1133">Transmembrane helix</keyword>
<dbReference type="Proteomes" id="UP000092578">
    <property type="component" value="Unassembled WGS sequence"/>
</dbReference>
<dbReference type="AlphaFoldDB" id="A0A1B9ATK3"/>
<organism evidence="2 3">
    <name type="scientific">Pseudobacillus wudalianchiensis</name>
    <dbReference type="NCBI Taxonomy" id="1743143"/>
    <lineage>
        <taxon>Bacteria</taxon>
        <taxon>Bacillati</taxon>
        <taxon>Bacillota</taxon>
        <taxon>Bacilli</taxon>
        <taxon>Bacillales</taxon>
        <taxon>Bacillaceae</taxon>
        <taxon>Pseudobacillus</taxon>
    </lineage>
</organism>
<keyword evidence="3" id="KW-1185">Reference proteome</keyword>
<name>A0A1B9ATK3_9BACI</name>
<reference evidence="3" key="1">
    <citation type="submission" date="2016-05" db="EMBL/GenBank/DDBJ databases">
        <authorList>
            <person name="Liu B."/>
            <person name="Wang J."/>
            <person name="Zhu Y."/>
            <person name="Liu G."/>
            <person name="Chen Q."/>
            <person name="Chen Z."/>
            <person name="Lan J."/>
            <person name="Che J."/>
            <person name="Ge C."/>
            <person name="Shi H."/>
            <person name="Pan Z."/>
            <person name="Liu X."/>
        </authorList>
    </citation>
    <scope>NUCLEOTIDE SEQUENCE [LARGE SCALE GENOMIC DNA]</scope>
    <source>
        <strain evidence="3">FJAT-27215</strain>
    </source>
</reference>
<sequence>MSIQRYHGLCQRYRGKAVEIRTRDGRVHRGIIQYANNQRVFIRPIRGTRNLGGYGYGGYGYGYGFGAGFGYGIALGAITGLVLLPFFLW</sequence>
<dbReference type="RefSeq" id="WP_065410704.1">
    <property type="nucleotide sequence ID" value="NZ_MAYT01000023.1"/>
</dbReference>
<accession>A0A1B9ATK3</accession>